<evidence type="ECO:0000256" key="2">
    <source>
        <dbReference type="ARBA" id="ARBA00022448"/>
    </source>
</evidence>
<dbReference type="AlphaFoldDB" id="A0A383RCB3"/>
<dbReference type="GO" id="GO:0022857">
    <property type="term" value="F:transmembrane transporter activity"/>
    <property type="evidence" value="ECO:0007669"/>
    <property type="project" value="InterPro"/>
</dbReference>
<dbReference type="InterPro" id="IPR020846">
    <property type="entry name" value="MFS_dom"/>
</dbReference>
<dbReference type="PANTHER" id="PTHR42718">
    <property type="entry name" value="MAJOR FACILITATOR SUPERFAMILY MULTIDRUG TRANSPORTER MFSC"/>
    <property type="match status" value="1"/>
</dbReference>
<feature type="transmembrane region" description="Helical" evidence="7">
    <location>
        <begin position="283"/>
        <end position="303"/>
    </location>
</feature>
<sequence length="480" mass="49738">MSSNSVNLSAPIVSSPLKKGIPAWIAALVACLCAFMVVMDSSIVNVALPAMQTDLGLSVAEQQWVIDAYLLTLGGFMLLAARASDIYGRRVILQSGLILFTLASLAGGLATTGSMLLAARAVQGLGGSVLATSTLTVIVAAYPRGAKQDRAISLWAASSSIASAFGVIIGGVLTSLINWRWVMFVNVPIGVVLSGMVAICLLPQSTENSPAKLDIPGAATITLALTAFIFGITQTLERGWKSPVVLCSLAGALVLLLVFIAIEKNTAAPLIRLSIFRHWNVRIGIFMVLGLGGALTANVLFSSLSLQQISGYSPLQTGLALLPMAAMLAISSIISRPLRAAGFKRLPFLGGLLAAAGFVWFNWLPAQPNYISEFLFPSLLVGSGLGLMLMTAIQAVLAGIPAQDTGLASGLQNTARQLGGALGIAILVTLSHTVTTLHVESGSTAVVAQLAGYHCAFLAAGVICGMSALISLLLRSNRAD</sequence>
<evidence type="ECO:0000256" key="5">
    <source>
        <dbReference type="ARBA" id="ARBA00022989"/>
    </source>
</evidence>
<dbReference type="InterPro" id="IPR005829">
    <property type="entry name" value="Sugar_transporter_CS"/>
</dbReference>
<feature type="transmembrane region" description="Helical" evidence="7">
    <location>
        <begin position="154"/>
        <end position="177"/>
    </location>
</feature>
<dbReference type="Gene3D" id="1.20.1250.20">
    <property type="entry name" value="MFS general substrate transporter like domains"/>
    <property type="match status" value="1"/>
</dbReference>
<feature type="transmembrane region" description="Helical" evidence="7">
    <location>
        <begin position="242"/>
        <end position="262"/>
    </location>
</feature>
<comment type="subcellular location">
    <subcellularLocation>
        <location evidence="1">Cell membrane</location>
        <topology evidence="1">Multi-pass membrane protein</topology>
    </subcellularLocation>
</comment>
<dbReference type="GO" id="GO:0005886">
    <property type="term" value="C:plasma membrane"/>
    <property type="evidence" value="ECO:0007669"/>
    <property type="project" value="UniProtKB-SubCell"/>
</dbReference>
<keyword evidence="6 7" id="KW-0472">Membrane</keyword>
<keyword evidence="3" id="KW-1003">Cell membrane</keyword>
<feature type="transmembrane region" description="Helical" evidence="7">
    <location>
        <begin position="96"/>
        <end position="119"/>
    </location>
</feature>
<feature type="transmembrane region" description="Helical" evidence="7">
    <location>
        <begin position="215"/>
        <end position="236"/>
    </location>
</feature>
<dbReference type="Proteomes" id="UP000304148">
    <property type="component" value="Chromosome"/>
</dbReference>
<dbReference type="Pfam" id="PF07690">
    <property type="entry name" value="MFS_1"/>
    <property type="match status" value="1"/>
</dbReference>
<evidence type="ECO:0000256" key="3">
    <source>
        <dbReference type="ARBA" id="ARBA00022475"/>
    </source>
</evidence>
<feature type="domain" description="Major facilitator superfamily (MFS) profile" evidence="8">
    <location>
        <begin position="26"/>
        <end position="479"/>
    </location>
</feature>
<keyword evidence="2" id="KW-0813">Transport</keyword>
<reference evidence="10" key="1">
    <citation type="submission" date="2018-08" db="EMBL/GenBank/DDBJ databases">
        <authorList>
            <person name="Chevrot R."/>
        </authorList>
    </citation>
    <scope>NUCLEOTIDE SEQUENCE [LARGE SCALE GENOMIC DNA]</scope>
</reference>
<feature type="transmembrane region" description="Helical" evidence="7">
    <location>
        <begin position="183"/>
        <end position="203"/>
    </location>
</feature>
<protein>
    <submittedName>
        <fullName evidence="9">Drug resistance transporter, EmrB/QacA subfamily</fullName>
    </submittedName>
</protein>
<organism evidence="9 10">
    <name type="scientific">Paenibacillus alvei</name>
    <name type="common">Bacillus alvei</name>
    <dbReference type="NCBI Taxonomy" id="44250"/>
    <lineage>
        <taxon>Bacteria</taxon>
        <taxon>Bacillati</taxon>
        <taxon>Bacillota</taxon>
        <taxon>Bacilli</taxon>
        <taxon>Bacillales</taxon>
        <taxon>Paenibacillaceae</taxon>
        <taxon>Paenibacillus</taxon>
    </lineage>
</organism>
<dbReference type="RefSeq" id="WP_138185927.1">
    <property type="nucleotide sequence ID" value="NZ_LS992241.1"/>
</dbReference>
<dbReference type="PROSITE" id="PS00216">
    <property type="entry name" value="SUGAR_TRANSPORT_1"/>
    <property type="match status" value="1"/>
</dbReference>
<evidence type="ECO:0000256" key="4">
    <source>
        <dbReference type="ARBA" id="ARBA00022692"/>
    </source>
</evidence>
<keyword evidence="5 7" id="KW-1133">Transmembrane helix</keyword>
<feature type="transmembrane region" description="Helical" evidence="7">
    <location>
        <begin position="21"/>
        <end position="44"/>
    </location>
</feature>
<dbReference type="PANTHER" id="PTHR42718:SF46">
    <property type="entry name" value="BLR6921 PROTEIN"/>
    <property type="match status" value="1"/>
</dbReference>
<dbReference type="InterPro" id="IPR011701">
    <property type="entry name" value="MFS"/>
</dbReference>
<name>A0A383RCB3_PAEAL</name>
<feature type="transmembrane region" description="Helical" evidence="7">
    <location>
        <begin position="346"/>
        <end position="363"/>
    </location>
</feature>
<evidence type="ECO:0000313" key="9">
    <source>
        <dbReference type="EMBL" id="SYX83939.1"/>
    </source>
</evidence>
<feature type="transmembrane region" description="Helical" evidence="7">
    <location>
        <begin position="451"/>
        <end position="474"/>
    </location>
</feature>
<evidence type="ECO:0000313" key="10">
    <source>
        <dbReference type="Proteomes" id="UP000304148"/>
    </source>
</evidence>
<feature type="transmembrane region" description="Helical" evidence="7">
    <location>
        <begin position="418"/>
        <end position="439"/>
    </location>
</feature>
<evidence type="ECO:0000256" key="7">
    <source>
        <dbReference type="SAM" id="Phobius"/>
    </source>
</evidence>
<gene>
    <name evidence="9" type="ORF">PBLR_12361</name>
</gene>
<feature type="transmembrane region" description="Helical" evidence="7">
    <location>
        <begin position="375"/>
        <end position="397"/>
    </location>
</feature>
<accession>A0A383RCB3</accession>
<dbReference type="CDD" id="cd17321">
    <property type="entry name" value="MFS_MMR_MDR_like"/>
    <property type="match status" value="1"/>
</dbReference>
<keyword evidence="4 7" id="KW-0812">Transmembrane</keyword>
<dbReference type="PROSITE" id="PS50850">
    <property type="entry name" value="MFS"/>
    <property type="match status" value="1"/>
</dbReference>
<feature type="transmembrane region" description="Helical" evidence="7">
    <location>
        <begin position="64"/>
        <end position="84"/>
    </location>
</feature>
<dbReference type="EMBL" id="LS992241">
    <property type="protein sequence ID" value="SYX83939.1"/>
    <property type="molecule type" value="Genomic_DNA"/>
</dbReference>
<proteinExistence type="predicted"/>
<dbReference type="Gene3D" id="1.20.1720.10">
    <property type="entry name" value="Multidrug resistance protein D"/>
    <property type="match status" value="1"/>
</dbReference>
<dbReference type="InterPro" id="IPR036259">
    <property type="entry name" value="MFS_trans_sf"/>
</dbReference>
<evidence type="ECO:0000256" key="6">
    <source>
        <dbReference type="ARBA" id="ARBA00023136"/>
    </source>
</evidence>
<evidence type="ECO:0000259" key="8">
    <source>
        <dbReference type="PROSITE" id="PS50850"/>
    </source>
</evidence>
<feature type="transmembrane region" description="Helical" evidence="7">
    <location>
        <begin position="315"/>
        <end position="334"/>
    </location>
</feature>
<evidence type="ECO:0000256" key="1">
    <source>
        <dbReference type="ARBA" id="ARBA00004651"/>
    </source>
</evidence>
<feature type="transmembrane region" description="Helical" evidence="7">
    <location>
        <begin position="125"/>
        <end position="142"/>
    </location>
</feature>
<dbReference type="SUPFAM" id="SSF103473">
    <property type="entry name" value="MFS general substrate transporter"/>
    <property type="match status" value="1"/>
</dbReference>